<keyword evidence="3" id="KW-1185">Reference proteome</keyword>
<dbReference type="Proteomes" id="UP000198546">
    <property type="component" value="Chromosome i"/>
</dbReference>
<proteinExistence type="predicted"/>
<name>A0A1G6W6A8_9ACTN</name>
<reference evidence="2 3" key="1">
    <citation type="submission" date="2016-10" db="EMBL/GenBank/DDBJ databases">
        <authorList>
            <person name="de Groot N.N."/>
        </authorList>
    </citation>
    <scope>NUCLEOTIDE SEQUENCE [LARGE SCALE GENOMIC DNA]</scope>
    <source>
        <strain evidence="2 3">MON 2.2</strain>
    </source>
</reference>
<evidence type="ECO:0000256" key="1">
    <source>
        <dbReference type="SAM" id="MobiDB-lite"/>
    </source>
</evidence>
<dbReference type="EMBL" id="LT629688">
    <property type="protein sequence ID" value="SDD61328.1"/>
    <property type="molecule type" value="Genomic_DNA"/>
</dbReference>
<organism evidence="2 3">
    <name type="scientific">Auraticoccus monumenti</name>
    <dbReference type="NCBI Taxonomy" id="675864"/>
    <lineage>
        <taxon>Bacteria</taxon>
        <taxon>Bacillati</taxon>
        <taxon>Actinomycetota</taxon>
        <taxon>Actinomycetes</taxon>
        <taxon>Propionibacteriales</taxon>
        <taxon>Propionibacteriaceae</taxon>
        <taxon>Auraticoccus</taxon>
    </lineage>
</organism>
<dbReference type="AlphaFoldDB" id="A0A1G6W6A8"/>
<feature type="region of interest" description="Disordered" evidence="1">
    <location>
        <begin position="102"/>
        <end position="123"/>
    </location>
</feature>
<evidence type="ECO:0000313" key="2">
    <source>
        <dbReference type="EMBL" id="SDD61328.1"/>
    </source>
</evidence>
<protein>
    <submittedName>
        <fullName evidence="2">Uncharacterized protein</fullName>
    </submittedName>
</protein>
<evidence type="ECO:0000313" key="3">
    <source>
        <dbReference type="Proteomes" id="UP000198546"/>
    </source>
</evidence>
<accession>A0A1G6W6A8</accession>
<gene>
    <name evidence="2" type="ORF">SAMN04489747_1358</name>
</gene>
<dbReference type="RefSeq" id="WP_157677013.1">
    <property type="nucleotide sequence ID" value="NZ_LT629688.1"/>
</dbReference>
<sequence>MPRSQRHRLLRVESAAVLRALRPPSPAWTDLPDPAGIPDEAAARHWAETLATRVAPERRARLVETATALTEPDLRLDASEGSEHLHVDGWQDTPSTLRLGVRPGGDPLAATSPGREGTGTGEHGERITVARLAGWPTPVVLETEEHDGIATLGWLLRWHLRVAVRDRGLLGRARVVEAELLGDVVTVPIEAERLLVRLRPVLAAHA</sequence>